<dbReference type="OrthoDB" id="9795161at2"/>
<keyword evidence="5" id="KW-1185">Reference proteome</keyword>
<evidence type="ECO:0000256" key="2">
    <source>
        <dbReference type="SAM" id="SignalP"/>
    </source>
</evidence>
<dbReference type="Gene3D" id="3.10.450.40">
    <property type="match status" value="1"/>
</dbReference>
<protein>
    <submittedName>
        <fullName evidence="4">Uncharacterized membrane protein YkoI</fullName>
    </submittedName>
</protein>
<evidence type="ECO:0000313" key="5">
    <source>
        <dbReference type="Proteomes" id="UP000236723"/>
    </source>
</evidence>
<evidence type="ECO:0000259" key="3">
    <source>
        <dbReference type="Pfam" id="PF03413"/>
    </source>
</evidence>
<feature type="region of interest" description="Disordered" evidence="1">
    <location>
        <begin position="100"/>
        <end position="139"/>
    </location>
</feature>
<dbReference type="RefSeq" id="WP_160146907.1">
    <property type="nucleotide sequence ID" value="NZ_FNVO01000002.1"/>
</dbReference>
<evidence type="ECO:0000256" key="1">
    <source>
        <dbReference type="SAM" id="MobiDB-lite"/>
    </source>
</evidence>
<sequence length="139" mass="14289">MKRALPTGRRLLLTGVAAAALVAGGGAALAATADDDPAPKPATGATSAPDVRVKIEQAVTAALQAAPGTVVEADLDEENGKPVWQVEVQGQDGTKRELVVDATSGKVVQNEVENNDNDDNDNDDNDDDDNGNKGNNDDD</sequence>
<keyword evidence="2" id="KW-0732">Signal</keyword>
<feature type="chain" id="PRO_5009286793" evidence="2">
    <location>
        <begin position="31"/>
        <end position="139"/>
    </location>
</feature>
<dbReference type="Pfam" id="PF03413">
    <property type="entry name" value="PepSY"/>
    <property type="match status" value="1"/>
</dbReference>
<feature type="signal peptide" evidence="2">
    <location>
        <begin position="1"/>
        <end position="30"/>
    </location>
</feature>
<dbReference type="PROSITE" id="PS51318">
    <property type="entry name" value="TAT"/>
    <property type="match status" value="1"/>
</dbReference>
<dbReference type="Proteomes" id="UP000236723">
    <property type="component" value="Unassembled WGS sequence"/>
</dbReference>
<feature type="domain" description="PepSY" evidence="3">
    <location>
        <begin position="55"/>
        <end position="108"/>
    </location>
</feature>
<name>A0A1H5V2H2_9ACTN</name>
<proteinExistence type="predicted"/>
<dbReference type="InterPro" id="IPR006311">
    <property type="entry name" value="TAT_signal"/>
</dbReference>
<reference evidence="5" key="1">
    <citation type="submission" date="2016-10" db="EMBL/GenBank/DDBJ databases">
        <authorList>
            <person name="Varghese N."/>
            <person name="Submissions S."/>
        </authorList>
    </citation>
    <scope>NUCLEOTIDE SEQUENCE [LARGE SCALE GENOMIC DNA]</scope>
    <source>
        <strain evidence="5">DSM 43163</strain>
    </source>
</reference>
<dbReference type="EMBL" id="FNVO01000002">
    <property type="protein sequence ID" value="SEF81595.1"/>
    <property type="molecule type" value="Genomic_DNA"/>
</dbReference>
<feature type="compositionally biased region" description="Acidic residues" evidence="1">
    <location>
        <begin position="113"/>
        <end position="129"/>
    </location>
</feature>
<organism evidence="4 5">
    <name type="scientific">Thermomonospora echinospora</name>
    <dbReference type="NCBI Taxonomy" id="1992"/>
    <lineage>
        <taxon>Bacteria</taxon>
        <taxon>Bacillati</taxon>
        <taxon>Actinomycetota</taxon>
        <taxon>Actinomycetes</taxon>
        <taxon>Streptosporangiales</taxon>
        <taxon>Thermomonosporaceae</taxon>
        <taxon>Thermomonospora</taxon>
    </lineage>
</organism>
<evidence type="ECO:0000313" key="4">
    <source>
        <dbReference type="EMBL" id="SEF81595.1"/>
    </source>
</evidence>
<accession>A0A1H5V2H2</accession>
<dbReference type="AlphaFoldDB" id="A0A1H5V2H2"/>
<gene>
    <name evidence="4" type="ORF">SAMN04489712_102139</name>
</gene>
<dbReference type="InterPro" id="IPR025711">
    <property type="entry name" value="PepSY"/>
</dbReference>